<dbReference type="EMBL" id="SPMX01000062">
    <property type="protein sequence ID" value="NMQ07056.1"/>
    <property type="molecule type" value="Genomic_DNA"/>
</dbReference>
<reference evidence="1" key="1">
    <citation type="submission" date="2019-03" db="EMBL/GenBank/DDBJ databases">
        <title>Metabolic reconstructions from genomes of highly enriched 'Candidatus Accumulibacter' and 'Candidatus Competibacter' bioreactor populations.</title>
        <authorList>
            <person name="Annavajhala M.K."/>
            <person name="Welles L."/>
            <person name="Abbas B."/>
            <person name="Sorokin D."/>
            <person name="Park H."/>
            <person name="Van Loosdrecht M."/>
            <person name="Chandran K."/>
        </authorList>
    </citation>
    <scope>NUCLEOTIDE SEQUENCE</scope>
    <source>
        <strain evidence="1">SBR_L</strain>
    </source>
</reference>
<organism evidence="1 2">
    <name type="scientific">Candidatus Accumulibacter contiguus</name>
    <dbReference type="NCBI Taxonomy" id="2954381"/>
    <lineage>
        <taxon>Bacteria</taxon>
        <taxon>Pseudomonadati</taxon>
        <taxon>Pseudomonadota</taxon>
        <taxon>Betaproteobacteria</taxon>
        <taxon>Candidatus Accumulibacter</taxon>
    </lineage>
</organism>
<sequence>MIFRAPGEERGALINHQDRAEIRRLLGLADRWLAVRRIGNQMGRESSAHPKLVRSTLRAAHGVVPVQVAIIEALIGEARKVPLGLMVQADDRRGRASGRGRVHRTATTCCRSTRTLGIAVLGRGNREPIHTRPARALGSSGAVARRRARRAAWR</sequence>
<comment type="caution">
    <text evidence="1">The sequence shown here is derived from an EMBL/GenBank/DDBJ whole genome shotgun (WGS) entry which is preliminary data.</text>
</comment>
<gene>
    <name evidence="1" type="ORF">E4Q08_18305</name>
</gene>
<evidence type="ECO:0000313" key="1">
    <source>
        <dbReference type="EMBL" id="NMQ07056.1"/>
    </source>
</evidence>
<evidence type="ECO:0000313" key="2">
    <source>
        <dbReference type="Proteomes" id="UP000886469"/>
    </source>
</evidence>
<dbReference type="Proteomes" id="UP000886469">
    <property type="component" value="Unassembled WGS sequence"/>
</dbReference>
<keyword evidence="2" id="KW-1185">Reference proteome</keyword>
<name>A0ABX1TDK1_9PROT</name>
<dbReference type="RefSeq" id="WP_169071431.1">
    <property type="nucleotide sequence ID" value="NZ_JAZKUC010000001.1"/>
</dbReference>
<protein>
    <submittedName>
        <fullName evidence="1">Uncharacterized protein</fullName>
    </submittedName>
</protein>
<accession>A0ABX1TDK1</accession>
<proteinExistence type="predicted"/>